<dbReference type="InterPro" id="IPR037197">
    <property type="entry name" value="WWE_dom_sf"/>
</dbReference>
<evidence type="ECO:0000256" key="7">
    <source>
        <dbReference type="ARBA" id="ARBA00024347"/>
    </source>
</evidence>
<feature type="domain" description="WWE" evidence="11">
    <location>
        <begin position="613"/>
        <end position="696"/>
    </location>
</feature>
<evidence type="ECO:0000256" key="8">
    <source>
        <dbReference type="PROSITE-ProRule" id="PRU00723"/>
    </source>
</evidence>
<comment type="pathway">
    <text evidence="2">Protein modification; protein ubiquitination.</text>
</comment>
<name>A0A2U9B2N2_SCOMX</name>
<dbReference type="GO" id="GO:0005634">
    <property type="term" value="C:nucleus"/>
    <property type="evidence" value="ECO:0007669"/>
    <property type="project" value="UniProtKB-SubCell"/>
</dbReference>
<dbReference type="SUPFAM" id="SSF90229">
    <property type="entry name" value="CCCH zinc finger"/>
    <property type="match status" value="1"/>
</dbReference>
<protein>
    <submittedName>
        <fullName evidence="12">Uncharacterized protein</fullName>
    </submittedName>
</protein>
<feature type="zinc finger region" description="C3H1-type" evidence="8">
    <location>
        <begin position="39"/>
        <end position="66"/>
    </location>
</feature>
<proteinExistence type="inferred from homology"/>
<dbReference type="SMART" id="SM00678">
    <property type="entry name" value="WWE"/>
    <property type="match status" value="2"/>
</dbReference>
<feature type="region of interest" description="Disordered" evidence="9">
    <location>
        <begin position="80"/>
        <end position="103"/>
    </location>
</feature>
<dbReference type="InterPro" id="IPR036855">
    <property type="entry name" value="Znf_CCCH_sf"/>
</dbReference>
<dbReference type="PROSITE" id="PS50918">
    <property type="entry name" value="WWE"/>
    <property type="match status" value="4"/>
</dbReference>
<feature type="domain" description="WWE" evidence="11">
    <location>
        <begin position="167"/>
        <end position="257"/>
    </location>
</feature>
<feature type="region of interest" description="Disordered" evidence="9">
    <location>
        <begin position="1"/>
        <end position="38"/>
    </location>
</feature>
<evidence type="ECO:0000259" key="11">
    <source>
        <dbReference type="PROSITE" id="PS50918"/>
    </source>
</evidence>
<comment type="similarity">
    <text evidence="7">Belongs to the ARTD/PARP family.</text>
</comment>
<dbReference type="SMART" id="SM00356">
    <property type="entry name" value="ZnF_C3H1"/>
    <property type="match status" value="2"/>
</dbReference>
<dbReference type="GO" id="GO:0003950">
    <property type="term" value="F:NAD+ poly-ADP-ribosyltransferase activity"/>
    <property type="evidence" value="ECO:0007669"/>
    <property type="project" value="TreeGrafter"/>
</dbReference>
<keyword evidence="3 8" id="KW-0479">Metal-binding</keyword>
<dbReference type="UniPathway" id="UPA00143"/>
<evidence type="ECO:0000256" key="3">
    <source>
        <dbReference type="ARBA" id="ARBA00022723"/>
    </source>
</evidence>
<keyword evidence="4 8" id="KW-0863">Zinc-finger</keyword>
<keyword evidence="13" id="KW-1185">Reference proteome</keyword>
<organism evidence="12 13">
    <name type="scientific">Scophthalmus maximus</name>
    <name type="common">Turbot</name>
    <name type="synonym">Psetta maxima</name>
    <dbReference type="NCBI Taxonomy" id="52904"/>
    <lineage>
        <taxon>Eukaryota</taxon>
        <taxon>Metazoa</taxon>
        <taxon>Chordata</taxon>
        <taxon>Craniata</taxon>
        <taxon>Vertebrata</taxon>
        <taxon>Euteleostomi</taxon>
        <taxon>Actinopterygii</taxon>
        <taxon>Neopterygii</taxon>
        <taxon>Teleostei</taxon>
        <taxon>Neoteleostei</taxon>
        <taxon>Acanthomorphata</taxon>
        <taxon>Carangaria</taxon>
        <taxon>Pleuronectiformes</taxon>
        <taxon>Pleuronectoidei</taxon>
        <taxon>Scophthalmidae</taxon>
        <taxon>Scophthalmus</taxon>
    </lineage>
</organism>
<evidence type="ECO:0000256" key="5">
    <source>
        <dbReference type="ARBA" id="ARBA00022833"/>
    </source>
</evidence>
<sequence>MATALQSDNEDDFAFSESKASDESTDDRDSDDDSDDSQLNVTEPCKYYNKGHCREGDRCLYLHVCKFALRGNCRHGSRCKLKHPRGRKQSSPTSSGASERSTSREIKITDGRCYQWQLNDGTDWKDVDNDHIIEAQYCLPHSKSIKIYNTPYGAVTIDLDRMRVCGKSLRVRRLDDGNTVWTWFCTLSHKWIKYGDKDSKGNVIPVKSSDIEQQFQSDPSSSFTFNVGADTLEIKFREMRQVSTNRVRKVARRPLYRQRQAGAGVSQAASALQNVSLSTKPQWQFKGSGGAWYDFKHRSCTSTECSVTSDDIERVHQQNSEDSMSFTVKGESYKERKRRSWICRKLQGEEEEIMDLQETPVSGKHYEWQLSDGRQWLTIDNDHVIETHYCQPGAKGITIDTDIQGQVFIDFDKLQTRTSTLSVQRLSVVPQGQTEDVGWYFRDDQLWREYGSQGSSMLASSVSSGDVERQFALNPQGTFRFTVGSTGYRLDFSAMTQTNCITGLCRNIRRRPKFTPNSGSLNTTSVLPTASSSQLAGGGYRWEFMGDEGEWTEYQAHVCSYDSTAIEGHYRLNPGGQLQFMIKRFSYALDFSRMCQVNNKIGTKRAVRRTFVAGSQQSSISGATPRWQFQDICGIWKDYSKANHRCSVSSRDIELLYTQNQSGKMSFTTKNFSYELDFSAMTQRNLSTNTSRPVRRLDH</sequence>
<dbReference type="AlphaFoldDB" id="A0A2U9B2N2"/>
<dbReference type="SUPFAM" id="SSF117839">
    <property type="entry name" value="WWE domain"/>
    <property type="match status" value="4"/>
</dbReference>
<dbReference type="Pfam" id="PF23466">
    <property type="entry name" value="WWE_4"/>
    <property type="match status" value="2"/>
</dbReference>
<dbReference type="InterPro" id="IPR051712">
    <property type="entry name" value="ARTD-AVP"/>
</dbReference>
<feature type="compositionally biased region" description="Polar residues" evidence="9">
    <location>
        <begin position="89"/>
        <end position="100"/>
    </location>
</feature>
<dbReference type="Proteomes" id="UP000246464">
    <property type="component" value="Chromosome 2"/>
</dbReference>
<dbReference type="GO" id="GO:0008270">
    <property type="term" value="F:zinc ion binding"/>
    <property type="evidence" value="ECO:0007669"/>
    <property type="project" value="UniProtKB-KW"/>
</dbReference>
<dbReference type="Pfam" id="PF02825">
    <property type="entry name" value="WWE"/>
    <property type="match status" value="5"/>
</dbReference>
<dbReference type="PROSITE" id="PS50103">
    <property type="entry name" value="ZF_C3H1"/>
    <property type="match status" value="2"/>
</dbReference>
<dbReference type="Gene3D" id="3.30.720.50">
    <property type="match status" value="5"/>
</dbReference>
<evidence type="ECO:0000256" key="1">
    <source>
        <dbReference type="ARBA" id="ARBA00004123"/>
    </source>
</evidence>
<gene>
    <name evidence="12" type="ORF">SMAX5B_007751</name>
</gene>
<feature type="domain" description="WWE" evidence="11">
    <location>
        <begin position="528"/>
        <end position="609"/>
    </location>
</feature>
<reference evidence="12 13" key="1">
    <citation type="submission" date="2017-12" db="EMBL/GenBank/DDBJ databases">
        <title>Integrating genomic resources of turbot (Scophthalmus maximus) in depth evaluation of genetic and physical mapping variation across individuals.</title>
        <authorList>
            <person name="Martinez P."/>
        </authorList>
    </citation>
    <scope>NUCLEOTIDE SEQUENCE [LARGE SCALE GENOMIC DNA]</scope>
</reference>
<accession>A0A2U9B2N2</accession>
<dbReference type="InterPro" id="IPR000571">
    <property type="entry name" value="Znf_CCCH"/>
</dbReference>
<evidence type="ECO:0000256" key="4">
    <source>
        <dbReference type="ARBA" id="ARBA00022771"/>
    </source>
</evidence>
<feature type="zinc finger region" description="C3H1-type" evidence="8">
    <location>
        <begin position="67"/>
        <end position="86"/>
    </location>
</feature>
<keyword evidence="6" id="KW-0539">Nucleus</keyword>
<evidence type="ECO:0000256" key="6">
    <source>
        <dbReference type="ARBA" id="ARBA00023242"/>
    </source>
</evidence>
<feature type="domain" description="C3H1-type" evidence="10">
    <location>
        <begin position="39"/>
        <end position="66"/>
    </location>
</feature>
<evidence type="ECO:0000256" key="2">
    <source>
        <dbReference type="ARBA" id="ARBA00004906"/>
    </source>
</evidence>
<dbReference type="Pfam" id="PF00642">
    <property type="entry name" value="zf-CCCH"/>
    <property type="match status" value="1"/>
</dbReference>
<evidence type="ECO:0000313" key="12">
    <source>
        <dbReference type="EMBL" id="AWO98127.1"/>
    </source>
</evidence>
<dbReference type="PANTHER" id="PTHR45740">
    <property type="entry name" value="POLY [ADP-RIBOSE] POLYMERASE"/>
    <property type="match status" value="1"/>
</dbReference>
<evidence type="ECO:0000259" key="10">
    <source>
        <dbReference type="PROSITE" id="PS50103"/>
    </source>
</evidence>
<comment type="subcellular location">
    <subcellularLocation>
        <location evidence="1">Nucleus</location>
    </subcellularLocation>
</comment>
<evidence type="ECO:0000256" key="9">
    <source>
        <dbReference type="SAM" id="MobiDB-lite"/>
    </source>
</evidence>
<dbReference type="InterPro" id="IPR004170">
    <property type="entry name" value="WWE_dom"/>
</dbReference>
<dbReference type="EMBL" id="CP026244">
    <property type="protein sequence ID" value="AWO98127.1"/>
    <property type="molecule type" value="Genomic_DNA"/>
</dbReference>
<feature type="domain" description="WWE" evidence="11">
    <location>
        <begin position="425"/>
        <end position="510"/>
    </location>
</feature>
<evidence type="ECO:0000313" key="13">
    <source>
        <dbReference type="Proteomes" id="UP000246464"/>
    </source>
</evidence>
<feature type="compositionally biased region" description="Acidic residues" evidence="9">
    <location>
        <begin position="23"/>
        <end position="36"/>
    </location>
</feature>
<feature type="domain" description="C3H1-type" evidence="10">
    <location>
        <begin position="67"/>
        <end position="86"/>
    </location>
</feature>
<dbReference type="GO" id="GO:1990404">
    <property type="term" value="F:NAD+-protein mono-ADP-ribosyltransferase activity"/>
    <property type="evidence" value="ECO:0007669"/>
    <property type="project" value="TreeGrafter"/>
</dbReference>
<dbReference type="GO" id="GO:0016567">
    <property type="term" value="P:protein ubiquitination"/>
    <property type="evidence" value="ECO:0007669"/>
    <property type="project" value="UniProtKB-UniPathway"/>
</dbReference>
<dbReference type="PANTHER" id="PTHR45740:SF14">
    <property type="entry name" value="NOVEL PROTEIN"/>
    <property type="match status" value="1"/>
</dbReference>
<keyword evidence="5 8" id="KW-0862">Zinc</keyword>
<dbReference type="InterPro" id="IPR018123">
    <property type="entry name" value="WWE-dom_subgr"/>
</dbReference>